<reference evidence="1" key="1">
    <citation type="submission" date="2021-01" db="EMBL/GenBank/DDBJ databases">
        <title>Adiantum capillus-veneris genome.</title>
        <authorList>
            <person name="Fang Y."/>
            <person name="Liao Q."/>
        </authorList>
    </citation>
    <scope>NUCLEOTIDE SEQUENCE</scope>
    <source>
        <strain evidence="1">H3</strain>
        <tissue evidence="1">Leaf</tissue>
    </source>
</reference>
<dbReference type="EMBL" id="JABFUD020000018">
    <property type="protein sequence ID" value="KAI5066407.1"/>
    <property type="molecule type" value="Genomic_DNA"/>
</dbReference>
<sequence>MGDGGQLLVSPKGQNTNPAFEKLCEFSNNLGGKFDTVWQFMKNLSELKPERWEPLFKVVQDLSSQGLREADITTWLEEAGSLSMTDFTNLKLFLQGLERDTLAEILLLKLMGVSLEVLEADLIVLLATLLDYQCSPRCNNMCIRKVV</sequence>
<evidence type="ECO:0000313" key="1">
    <source>
        <dbReference type="EMBL" id="KAI5066407.1"/>
    </source>
</evidence>
<name>A0A9D4UEU2_ADICA</name>
<keyword evidence="2" id="KW-1185">Reference proteome</keyword>
<organism evidence="1 2">
    <name type="scientific">Adiantum capillus-veneris</name>
    <name type="common">Maidenhair fern</name>
    <dbReference type="NCBI Taxonomy" id="13818"/>
    <lineage>
        <taxon>Eukaryota</taxon>
        <taxon>Viridiplantae</taxon>
        <taxon>Streptophyta</taxon>
        <taxon>Embryophyta</taxon>
        <taxon>Tracheophyta</taxon>
        <taxon>Polypodiopsida</taxon>
        <taxon>Polypodiidae</taxon>
        <taxon>Polypodiales</taxon>
        <taxon>Pteridineae</taxon>
        <taxon>Pteridaceae</taxon>
        <taxon>Vittarioideae</taxon>
        <taxon>Adiantum</taxon>
    </lineage>
</organism>
<proteinExistence type="predicted"/>
<dbReference type="AlphaFoldDB" id="A0A9D4UEU2"/>
<accession>A0A9D4UEU2</accession>
<dbReference type="Proteomes" id="UP000886520">
    <property type="component" value="Chromosome 18"/>
</dbReference>
<gene>
    <name evidence="1" type="ORF">GOP47_0019031</name>
</gene>
<evidence type="ECO:0000313" key="2">
    <source>
        <dbReference type="Proteomes" id="UP000886520"/>
    </source>
</evidence>
<protein>
    <submittedName>
        <fullName evidence="1">Uncharacterized protein</fullName>
    </submittedName>
</protein>
<comment type="caution">
    <text evidence="1">The sequence shown here is derived from an EMBL/GenBank/DDBJ whole genome shotgun (WGS) entry which is preliminary data.</text>
</comment>